<organism evidence="2 3">
    <name type="scientific">Klebsiella phage vB_KvM-Eowyn</name>
    <dbReference type="NCBI Taxonomy" id="2762819"/>
    <lineage>
        <taxon>Viruses</taxon>
        <taxon>Duplodnaviria</taxon>
        <taxon>Heunggongvirae</taxon>
        <taxon>Uroviricota</taxon>
        <taxon>Caudoviricetes</taxon>
        <taxon>Chimalliviridae</taxon>
        <taxon>Eowynvirus</taxon>
        <taxon>Eowynvirus eowyn</taxon>
    </lineage>
</organism>
<evidence type="ECO:0000313" key="3">
    <source>
        <dbReference type="Proteomes" id="UP000596247"/>
    </source>
</evidence>
<feature type="compositionally biased region" description="Low complexity" evidence="1">
    <location>
        <begin position="329"/>
        <end position="345"/>
    </location>
</feature>
<feature type="compositionally biased region" description="Polar residues" evidence="1">
    <location>
        <begin position="346"/>
        <end position="366"/>
    </location>
</feature>
<proteinExistence type="predicted"/>
<protein>
    <submittedName>
        <fullName evidence="2">Uncharacterized protein</fullName>
    </submittedName>
</protein>
<evidence type="ECO:0000256" key="1">
    <source>
        <dbReference type="SAM" id="MobiDB-lite"/>
    </source>
</evidence>
<reference evidence="2 3" key="1">
    <citation type="submission" date="2020-09" db="EMBL/GenBank/DDBJ databases">
        <authorList>
            <person name="Jameson E."/>
        </authorList>
    </citation>
    <scope>NUCLEOTIDE SEQUENCE [LARGE SCALE GENOMIC DNA]</scope>
</reference>
<gene>
    <name evidence="2" type="ORF">LLCLJKAH_00182</name>
</gene>
<keyword evidence="3" id="KW-1185">Reference proteome</keyword>
<feature type="region of interest" description="Disordered" evidence="1">
    <location>
        <begin position="324"/>
        <end position="385"/>
    </location>
</feature>
<dbReference type="Proteomes" id="UP000596247">
    <property type="component" value="Chromosome"/>
</dbReference>
<dbReference type="EMBL" id="LR881104">
    <property type="protein sequence ID" value="CAD5236171.1"/>
    <property type="molecule type" value="Genomic_DNA"/>
</dbReference>
<evidence type="ECO:0000313" key="2">
    <source>
        <dbReference type="EMBL" id="CAD5236171.1"/>
    </source>
</evidence>
<sequence length="708" mass="76894">MASTSSASSLLNYSDSDWIRQSFMLPKKAIDEEDAKRRFYTTAKWKYTATGLGEALVINPLPQFTRYADRKVKNLFGIGNGQGRFYSEVFDDNQQRVHLRFGVPEYNSLTGFFGSFYDANLSSLVRKGRDKGLMWKLGYFTGSVLSLPVQLINTAAGLIRYWVGAPASRFAYLKPTMPLYWNAYQAMLNTLAANIGIALAPQMDRYDNLSAAQSAQNTSYIPTSQNDIVKRMLPQNWTSTNEGYAGVNIYAVSRRAQMYADRYYRKMGEVLDAASSASDLSNKLKAIDEGRTKIDLTDGVGSSRTLQAYVEDYLSTNMGAEGAETANLSTSSTSTSGADFSTDSAGTTVATTGTKPGEQNTATNEAPEQAGSWWGGQSTTTADPDVGSGVRGVFEHLQAEAREGSAWITYRVENIGTISESISTSVSESGLASAINSASSAKRKFQFNVAGGNLGDGAIANTVEGIVGAVGDFIQGGASAIGVGGLGVLIGNGLADLPKDWESTIVNLPKANFQIQLRSWSGDKYSRFQNLFVPLAGLLCGALPRSTGPSSYDRPFMCELFYQGRQQVRYGVIDSLEITRGVGNVGWTQNGEPLGIDVSFSVADLSSIMHMPIVQGLMSAASLNPLETLDNTLRYFFGDDTTYSDYLATLSSVSLADRTYKFETLSRRWKNAQLDFDSYFSVAHFATAAFNNIPGRFIQALSRQSNKN</sequence>
<accession>A0A7R8MJN4</accession>
<name>A0A7R8MJN4_9CAUD</name>